<dbReference type="EMBL" id="JAYMYQ010000002">
    <property type="protein sequence ID" value="KAK7349563.1"/>
    <property type="molecule type" value="Genomic_DNA"/>
</dbReference>
<proteinExistence type="predicted"/>
<dbReference type="Proteomes" id="UP001367508">
    <property type="component" value="Unassembled WGS sequence"/>
</dbReference>
<comment type="caution">
    <text evidence="1">The sequence shown here is derived from an EMBL/GenBank/DDBJ whole genome shotgun (WGS) entry which is preliminary data.</text>
</comment>
<keyword evidence="2" id="KW-1185">Reference proteome</keyword>
<evidence type="ECO:0000313" key="2">
    <source>
        <dbReference type="Proteomes" id="UP001367508"/>
    </source>
</evidence>
<evidence type="ECO:0000313" key="1">
    <source>
        <dbReference type="EMBL" id="KAK7349563.1"/>
    </source>
</evidence>
<dbReference type="AlphaFoldDB" id="A0AAN9R0C8"/>
<organism evidence="1 2">
    <name type="scientific">Canavalia gladiata</name>
    <name type="common">Sword bean</name>
    <name type="synonym">Dolichos gladiatus</name>
    <dbReference type="NCBI Taxonomy" id="3824"/>
    <lineage>
        <taxon>Eukaryota</taxon>
        <taxon>Viridiplantae</taxon>
        <taxon>Streptophyta</taxon>
        <taxon>Embryophyta</taxon>
        <taxon>Tracheophyta</taxon>
        <taxon>Spermatophyta</taxon>
        <taxon>Magnoliopsida</taxon>
        <taxon>eudicotyledons</taxon>
        <taxon>Gunneridae</taxon>
        <taxon>Pentapetalae</taxon>
        <taxon>rosids</taxon>
        <taxon>fabids</taxon>
        <taxon>Fabales</taxon>
        <taxon>Fabaceae</taxon>
        <taxon>Papilionoideae</taxon>
        <taxon>50 kb inversion clade</taxon>
        <taxon>NPAAA clade</taxon>
        <taxon>indigoferoid/millettioid clade</taxon>
        <taxon>Phaseoleae</taxon>
        <taxon>Canavalia</taxon>
    </lineage>
</organism>
<sequence>MQLCIPLSSLCSNLREIFLIVLNHMLLRFPKHLSTFEGIILTFPVSNLPSNKIFLQTKSSLLLTAG</sequence>
<reference evidence="1 2" key="1">
    <citation type="submission" date="2024-01" db="EMBL/GenBank/DDBJ databases">
        <title>The genomes of 5 underutilized Papilionoideae crops provide insights into root nodulation and disease resistanc.</title>
        <authorList>
            <person name="Jiang F."/>
        </authorList>
    </citation>
    <scope>NUCLEOTIDE SEQUENCE [LARGE SCALE GENOMIC DNA]</scope>
    <source>
        <strain evidence="1">LVBAO_FW01</strain>
        <tissue evidence="1">Leaves</tissue>
    </source>
</reference>
<protein>
    <submittedName>
        <fullName evidence="1">Uncharacterized protein</fullName>
    </submittedName>
</protein>
<accession>A0AAN9R0C8</accession>
<gene>
    <name evidence="1" type="ORF">VNO77_07019</name>
</gene>
<name>A0AAN9R0C8_CANGL</name>